<sequence length="948" mass="100996">MPSSDITKRCCPEYFKCTRCDTSCFAAEIAYIATTVFEGVAASKVYVKSQFDDCDPAGTSGDKLGWLVDRSTTTNSPPEGALILTGVSGSDLFDAVGSPGAGGDACDNILDESVAQDNELWVVVCLCNKNEYFQILGGGTSASKVDTANNLQALKNKYNCDGDNHDDQCAEPQYFALNVIGASINGSTNNATNPLDVGDYITISGSLVSVSGASSAVYGTPSSSTADATEAQLVGGGSNDQSKSATLPEDIFRVIDRTKQIKPGCTGGYETRLAYPYPIAAYISSPVIKTHAAGGTSAGSAYAYLENCQDCLQAYFGFMLGDSSRATKGLDDIIDMTNSTYNGTLSSCPSTWPCSVQISRTYSLDCTKAQASGDQNNFARPVYPGPGLSGGSTLTPTVTGGVICHDVANKDGVGSGAGLYYENENRNSVEGHYMTDNIIGADRAMLDTAGTAYNNTSPTTVTITAEYKRNLKIDQTPAKASACPNNVKISDIDFDYTLNSVSVSTDVSSNKGTIVASILNERHNTLHSGCVDPPLLPAVISAQGKQCLVAGNQPDEFDVAERFKQTTEVSIIGAPTKGYAFKTNVYKGRLYIQRPNGKITPFYKYIGYYGNHLADVPGVREDGTTSTDGYPDNYILPENDSSRFTAVEREIFKNDGARLGKPIDEVIAFAPYIELAAGFNVNGFNHTHQKTKDTDSTGRSDLQSVTVDASAFKLYPGNTNTSKITFGDAATDGENLTGIPFYFDSFCTALGSMAGCTAQKALAQYSDSVQNNGVVNRTFVSRANQNGIDTIETDDKCGQSLHVGIVNDGSGDASENEICFFNDVFCRDIYRFSSDAHFITSCYNNQITRMNGSRTGADGADDDDVLDAAGSNTILRYGGNGLNFRNSGLSGNTEEDVGIDSEWTQVFITAQDPWCRSCDGCISKVTPFTEGSPDKYRLIGDMGPQNAR</sequence>
<protein>
    <submittedName>
        <fullName evidence="1">Uncharacterized protein</fullName>
    </submittedName>
</protein>
<accession>A0A218MKU0</accession>
<reference evidence="1" key="1">
    <citation type="submission" date="2016-10" db="EMBL/GenBank/DDBJ databases">
        <authorList>
            <person name="Varghese N."/>
        </authorList>
    </citation>
    <scope>NUCLEOTIDE SEQUENCE</scope>
</reference>
<dbReference type="EMBL" id="KY052801">
    <property type="protein sequence ID" value="ASE99887.1"/>
    <property type="molecule type" value="Genomic_DNA"/>
</dbReference>
<organism evidence="1">
    <name type="scientific">uncultured virus</name>
    <dbReference type="NCBI Taxonomy" id="340016"/>
    <lineage>
        <taxon>Viruses</taxon>
        <taxon>environmental samples</taxon>
    </lineage>
</organism>
<evidence type="ECO:0000313" key="1">
    <source>
        <dbReference type="EMBL" id="ASE99887.1"/>
    </source>
</evidence>
<proteinExistence type="predicted"/>
<name>A0A218MKU0_9VIRU</name>
<reference evidence="1" key="2">
    <citation type="journal article" date="2017" name="Nat. Commun.">
        <title>Single-virus genomics reveals hidden cosmopolitan and abundant viruses.</title>
        <authorList>
            <person name="Martinez-Hernandez F."/>
            <person name="Fornas O."/>
            <person name="Lluesma Gomez M."/>
            <person name="Bolduc B."/>
            <person name="de la Cruz Pena M.J."/>
            <person name="Martinez J.M."/>
            <person name="Anton J."/>
            <person name="Gasol J.M."/>
            <person name="Rosselli R."/>
            <person name="Rodriguez-Valera F."/>
            <person name="Sullivan M.B."/>
            <person name="Acinas S.G."/>
            <person name="Martinez-Garcia M."/>
        </authorList>
    </citation>
    <scope>NUCLEOTIDE SEQUENCE</scope>
</reference>